<protein>
    <submittedName>
        <fullName evidence="1">Uncharacterized protein</fullName>
    </submittedName>
</protein>
<dbReference type="PROSITE" id="PS51257">
    <property type="entry name" value="PROKAR_LIPOPROTEIN"/>
    <property type="match status" value="1"/>
</dbReference>
<comment type="caution">
    <text evidence="1">The sequence shown here is derived from an EMBL/GenBank/DDBJ whole genome shotgun (WGS) entry which is preliminary data.</text>
</comment>
<accession>A0A511MXI1</accession>
<dbReference type="AlphaFoldDB" id="A0A511MXI1"/>
<gene>
    <name evidence="1" type="ORF">DC3_09050</name>
</gene>
<sequence>MLRGLNYTEPMNKWLAAGLLSLGCTMFALSQNAPVDLDSLGYSTLADFELHGKVKAVRVCSLVTDYCETLEFNAYGVELQEIRNRKLVSSLDGTVVFETPTNHGRILDTYQDGLLLSREEEGGDIVPTRRVFEYSPERLPTKESLYQKEGDTFVLQGVNLLNYEGGHLASVVSADGSFTTLYNANGAKVAERSFQDGETFILEFTYDYDAQGNWIKRYEEEEPTLTREITYG</sequence>
<proteinExistence type="predicted"/>
<evidence type="ECO:0000313" key="2">
    <source>
        <dbReference type="Proteomes" id="UP000321306"/>
    </source>
</evidence>
<evidence type="ECO:0000313" key="1">
    <source>
        <dbReference type="EMBL" id="GEM45270.1"/>
    </source>
</evidence>
<organism evidence="1 2">
    <name type="scientific">Deinococcus cellulosilyticus (strain DSM 18568 / NBRC 106333 / KACC 11606 / 5516J-15)</name>
    <dbReference type="NCBI Taxonomy" id="1223518"/>
    <lineage>
        <taxon>Bacteria</taxon>
        <taxon>Thermotogati</taxon>
        <taxon>Deinococcota</taxon>
        <taxon>Deinococci</taxon>
        <taxon>Deinococcales</taxon>
        <taxon>Deinococcaceae</taxon>
        <taxon>Deinococcus</taxon>
    </lineage>
</organism>
<dbReference type="EMBL" id="BJXB01000003">
    <property type="protein sequence ID" value="GEM45270.1"/>
    <property type="molecule type" value="Genomic_DNA"/>
</dbReference>
<dbReference type="Proteomes" id="UP000321306">
    <property type="component" value="Unassembled WGS sequence"/>
</dbReference>
<name>A0A511MXI1_DEIC1</name>
<reference evidence="1 2" key="1">
    <citation type="submission" date="2019-07" db="EMBL/GenBank/DDBJ databases">
        <title>Whole genome shotgun sequence of Deinococcus cellulosilyticus NBRC 106333.</title>
        <authorList>
            <person name="Hosoyama A."/>
            <person name="Uohara A."/>
            <person name="Ohji S."/>
            <person name="Ichikawa N."/>
        </authorList>
    </citation>
    <scope>NUCLEOTIDE SEQUENCE [LARGE SCALE GENOMIC DNA]</scope>
    <source>
        <strain evidence="1 2">NBRC 106333</strain>
    </source>
</reference>
<keyword evidence="2" id="KW-1185">Reference proteome</keyword>